<comment type="caution">
    <text evidence="1">The sequence shown here is derived from an EMBL/GenBank/DDBJ whole genome shotgun (WGS) entry which is preliminary data.</text>
</comment>
<dbReference type="EMBL" id="PPFX01000012">
    <property type="protein sequence ID" value="PNU20442.1"/>
    <property type="molecule type" value="Genomic_DNA"/>
</dbReference>
<dbReference type="AlphaFoldDB" id="A0A2K2HAW3"/>
<reference evidence="1 2" key="1">
    <citation type="journal article" date="2018" name="Genome Announc.">
        <title>Genome Sequence of Geothermobacter sp. HR-1 Iron Reducer from the Loihi Seamount.</title>
        <authorList>
            <person name="Smith H."/>
            <person name="Abuyen K."/>
            <person name="Tremblay J."/>
            <person name="Savalia P."/>
            <person name="Perez-Rodriguez I."/>
            <person name="Emerson D."/>
            <person name="Tully B."/>
            <person name="Amend J."/>
        </authorList>
    </citation>
    <scope>NUCLEOTIDE SEQUENCE [LARGE SCALE GENOMIC DNA]</scope>
    <source>
        <strain evidence="1 2">HR-1</strain>
    </source>
</reference>
<protein>
    <recommendedName>
        <fullName evidence="3">7-cyano-7-deazaguanine synthase (Queuosine biosynthesis)</fullName>
    </recommendedName>
</protein>
<evidence type="ECO:0008006" key="3">
    <source>
        <dbReference type="Google" id="ProtNLM"/>
    </source>
</evidence>
<dbReference type="Proteomes" id="UP000236340">
    <property type="component" value="Unassembled WGS sequence"/>
</dbReference>
<name>A0A2K2HAW3_9BACT</name>
<proteinExistence type="predicted"/>
<organism evidence="1 2">
    <name type="scientific">Geothermobacter hydrogeniphilus</name>
    <dbReference type="NCBI Taxonomy" id="1969733"/>
    <lineage>
        <taxon>Bacteria</taxon>
        <taxon>Pseudomonadati</taxon>
        <taxon>Thermodesulfobacteriota</taxon>
        <taxon>Desulfuromonadia</taxon>
        <taxon>Desulfuromonadales</taxon>
        <taxon>Geothermobacteraceae</taxon>
        <taxon>Geothermobacter</taxon>
    </lineage>
</organism>
<gene>
    <name evidence="1" type="ORF">C2E25_06900</name>
</gene>
<sequence length="379" mass="42708">MKITDLRRERIADRVRVSARVEWEDCGQPGRDVFLETTEHCGPSLNANPDAFLVGCLVPAMHLGERRVAIDAPVCPELLETLEPAMALLHSWYGSRYRPLVIETAGVRMPSSGRPERTAIFLSGGIDSLSALRRNLQRYPAGHPSRARDAFLVHGFDIGGVVERGLKYPVFDRAVQAMTAVAEEAEVELIPIYTNLRHLCDERELWLKKFHGAVLAAVAHGFTSRIHRVELASTWDLQSLAPSGSHPLLDPLYGSSELRIYHRDVELRRIDKLRIVSDWEVAFQHFRVCLQNVPDRLNCGWCEKCVRTMTGLVAIGKLAETRAFVEDDVSRELLERTQMAINHRDPFYAELIEPLRQQRRDDLADIIVKKLAAGAAQAP</sequence>
<evidence type="ECO:0000313" key="2">
    <source>
        <dbReference type="Proteomes" id="UP000236340"/>
    </source>
</evidence>
<evidence type="ECO:0000313" key="1">
    <source>
        <dbReference type="EMBL" id="PNU20442.1"/>
    </source>
</evidence>
<dbReference type="RefSeq" id="WP_103115029.1">
    <property type="nucleotide sequence ID" value="NZ_PPFX01000012.1"/>
</dbReference>
<accession>A0A2K2HAW3</accession>
<dbReference type="OrthoDB" id="5413327at2"/>